<keyword evidence="3" id="KW-0813">Transport</keyword>
<dbReference type="InterPro" id="IPR037294">
    <property type="entry name" value="ABC_BtuC-like"/>
</dbReference>
<feature type="transmembrane region" description="Helical" evidence="8">
    <location>
        <begin position="127"/>
        <end position="144"/>
    </location>
</feature>
<dbReference type="Gene3D" id="1.10.3470.10">
    <property type="entry name" value="ABC transporter involved in vitamin B12 uptake, BtuC"/>
    <property type="match status" value="1"/>
</dbReference>
<dbReference type="RefSeq" id="WP_146323379.1">
    <property type="nucleotide sequence ID" value="NZ_BAABLR010000075.1"/>
</dbReference>
<evidence type="ECO:0000256" key="7">
    <source>
        <dbReference type="ARBA" id="ARBA00023136"/>
    </source>
</evidence>
<evidence type="ECO:0000256" key="8">
    <source>
        <dbReference type="SAM" id="Phobius"/>
    </source>
</evidence>
<feature type="transmembrane region" description="Helical" evidence="8">
    <location>
        <begin position="200"/>
        <end position="220"/>
    </location>
</feature>
<feature type="transmembrane region" description="Helical" evidence="8">
    <location>
        <begin position="101"/>
        <end position="121"/>
    </location>
</feature>
<reference evidence="9 10" key="1">
    <citation type="submission" date="2019-08" db="EMBL/GenBank/DDBJ databases">
        <authorList>
            <person name="Lei W."/>
        </authorList>
    </citation>
    <scope>NUCLEOTIDE SEQUENCE [LARGE SCALE GENOMIC DNA]</scope>
    <source>
        <strain evidence="9 10">CCUG 58627</strain>
    </source>
</reference>
<dbReference type="AlphaFoldDB" id="A0A5C5URG4"/>
<comment type="caution">
    <text evidence="9">The sequence shown here is derived from an EMBL/GenBank/DDBJ whole genome shotgun (WGS) entry which is preliminary data.</text>
</comment>
<protein>
    <submittedName>
        <fullName evidence="9">Iron chelate uptake ABC transporter family permease subunit</fullName>
    </submittedName>
</protein>
<keyword evidence="5 8" id="KW-0812">Transmembrane</keyword>
<feature type="transmembrane region" description="Helical" evidence="8">
    <location>
        <begin position="312"/>
        <end position="331"/>
    </location>
</feature>
<evidence type="ECO:0000256" key="5">
    <source>
        <dbReference type="ARBA" id="ARBA00022692"/>
    </source>
</evidence>
<dbReference type="OrthoDB" id="4455417at2"/>
<gene>
    <name evidence="9" type="ORF">FRX94_01680</name>
</gene>
<dbReference type="InterPro" id="IPR000522">
    <property type="entry name" value="ABC_transptr_permease_BtuC"/>
</dbReference>
<keyword evidence="10" id="KW-1185">Reference proteome</keyword>
<evidence type="ECO:0000256" key="2">
    <source>
        <dbReference type="ARBA" id="ARBA00007935"/>
    </source>
</evidence>
<organism evidence="9 10">
    <name type="scientific">Corynebacterium canis</name>
    <dbReference type="NCBI Taxonomy" id="679663"/>
    <lineage>
        <taxon>Bacteria</taxon>
        <taxon>Bacillati</taxon>
        <taxon>Actinomycetota</taxon>
        <taxon>Actinomycetes</taxon>
        <taxon>Mycobacteriales</taxon>
        <taxon>Corynebacteriaceae</taxon>
        <taxon>Corynebacterium</taxon>
    </lineage>
</organism>
<keyword evidence="7 8" id="KW-0472">Membrane</keyword>
<sequence length="335" mass="34855">MSTQLIAYRRRRRIRLTTITAVLGALVIGLYFTALMLGETWYSFSEVTAVMAGNTVPGASFSVGEVRLPRATLAVVAGAAFGVSGITFQTMLRNQLASPDIIGISSGASAAGVVAVVFFHYTQTATSIISLVASLAVAGAVYLLSLHGGFTGTRLILIGIGVAAMLNAVVTYSLSRAAAWDLPTATRWLTGSLNSATWERAVPTSIIVLVLVPLLGLLSHQLNLLRLGDDLANGLGVRVQFVRITAIIAAVTLIAVATAACGPIAFVAFMAGPITMRIVGPSAPLIIPTALVGALLTLTADLAGQYLFGTRYPVGVITGVLGAPYLIFLLVRTSR</sequence>
<evidence type="ECO:0000256" key="1">
    <source>
        <dbReference type="ARBA" id="ARBA00004651"/>
    </source>
</evidence>
<dbReference type="SUPFAM" id="SSF81345">
    <property type="entry name" value="ABC transporter involved in vitamin B12 uptake, BtuC"/>
    <property type="match status" value="1"/>
</dbReference>
<dbReference type="CDD" id="cd06550">
    <property type="entry name" value="TM_ABC_iron-siderophores_like"/>
    <property type="match status" value="1"/>
</dbReference>
<keyword evidence="6 8" id="KW-1133">Transmembrane helix</keyword>
<evidence type="ECO:0000256" key="3">
    <source>
        <dbReference type="ARBA" id="ARBA00022448"/>
    </source>
</evidence>
<feature type="transmembrane region" description="Helical" evidence="8">
    <location>
        <begin position="241"/>
        <end position="272"/>
    </location>
</feature>
<dbReference type="EMBL" id="VOHM01000002">
    <property type="protein sequence ID" value="TWT28924.1"/>
    <property type="molecule type" value="Genomic_DNA"/>
</dbReference>
<evidence type="ECO:0000256" key="6">
    <source>
        <dbReference type="ARBA" id="ARBA00022989"/>
    </source>
</evidence>
<dbReference type="PANTHER" id="PTHR30472:SF24">
    <property type="entry name" value="FERRIC ENTEROBACTIN TRANSPORT SYSTEM PERMEASE PROTEIN FEPG"/>
    <property type="match status" value="1"/>
</dbReference>
<feature type="transmembrane region" description="Helical" evidence="8">
    <location>
        <begin position="16"/>
        <end position="37"/>
    </location>
</feature>
<evidence type="ECO:0000256" key="4">
    <source>
        <dbReference type="ARBA" id="ARBA00022475"/>
    </source>
</evidence>
<feature type="transmembrane region" description="Helical" evidence="8">
    <location>
        <begin position="71"/>
        <end position="89"/>
    </location>
</feature>
<comment type="similarity">
    <text evidence="2">Belongs to the binding-protein-dependent transport system permease family. FecCD subfamily.</text>
</comment>
<comment type="subcellular location">
    <subcellularLocation>
        <location evidence="1">Cell membrane</location>
        <topology evidence="1">Multi-pass membrane protein</topology>
    </subcellularLocation>
</comment>
<dbReference type="PANTHER" id="PTHR30472">
    <property type="entry name" value="FERRIC ENTEROBACTIN TRANSPORT SYSTEM PERMEASE PROTEIN"/>
    <property type="match status" value="1"/>
</dbReference>
<dbReference type="GO" id="GO:0033214">
    <property type="term" value="P:siderophore-iron import into cell"/>
    <property type="evidence" value="ECO:0007669"/>
    <property type="project" value="TreeGrafter"/>
</dbReference>
<keyword evidence="4" id="KW-1003">Cell membrane</keyword>
<accession>A0A5C5URG4</accession>
<proteinExistence type="inferred from homology"/>
<feature type="transmembrane region" description="Helical" evidence="8">
    <location>
        <begin position="278"/>
        <end position="300"/>
    </location>
</feature>
<dbReference type="GO" id="GO:0005886">
    <property type="term" value="C:plasma membrane"/>
    <property type="evidence" value="ECO:0007669"/>
    <property type="project" value="UniProtKB-SubCell"/>
</dbReference>
<dbReference type="Proteomes" id="UP000320791">
    <property type="component" value="Unassembled WGS sequence"/>
</dbReference>
<feature type="transmembrane region" description="Helical" evidence="8">
    <location>
        <begin position="156"/>
        <end position="180"/>
    </location>
</feature>
<dbReference type="GO" id="GO:0022857">
    <property type="term" value="F:transmembrane transporter activity"/>
    <property type="evidence" value="ECO:0007669"/>
    <property type="project" value="InterPro"/>
</dbReference>
<evidence type="ECO:0000313" key="10">
    <source>
        <dbReference type="Proteomes" id="UP000320791"/>
    </source>
</evidence>
<dbReference type="Pfam" id="PF01032">
    <property type="entry name" value="FecCD"/>
    <property type="match status" value="1"/>
</dbReference>
<evidence type="ECO:0000313" key="9">
    <source>
        <dbReference type="EMBL" id="TWT28924.1"/>
    </source>
</evidence>
<name>A0A5C5URG4_9CORY</name>